<reference evidence="2" key="1">
    <citation type="journal article" date="2022" name="ISME J.">
        <title>Genetic and phylogenetic analysis of dissimilatory iodate-reducing bacteria identifies potential niches across the world's oceans.</title>
        <authorList>
            <person name="Reyes-Umana V."/>
            <person name="Henning Z."/>
            <person name="Lee K."/>
            <person name="Barnum T.P."/>
            <person name="Coates J.D."/>
        </authorList>
    </citation>
    <scope>NUCLEOTIDE SEQUENCE [LARGE SCALE GENOMIC DNA]</scope>
    <source>
        <strain evidence="2">IR12</strain>
    </source>
</reference>
<dbReference type="Gene3D" id="3.30.300.20">
    <property type="match status" value="1"/>
</dbReference>
<dbReference type="InterPro" id="IPR015946">
    <property type="entry name" value="KH_dom-like_a/b"/>
</dbReference>
<sequence>MHMRNQEERHFGVKMELQEGFRFISQAYEGDRLHGAPFASDEPDPIGEAAAPSTPALLASAVGHCLAASLTEICRHAAMPLRAMAVDAVSVVAPNEEDLPRIRRIDVTLTPTLTQSQSDTMKQRCEMSFRKYCTVCSSLEGAIDVQVRVQWQLERVASTIV</sequence>
<protein>
    <submittedName>
        <fullName evidence="1">OsmC family protein</fullName>
    </submittedName>
</protein>
<dbReference type="Proteomes" id="UP000694660">
    <property type="component" value="Unassembled WGS sequence"/>
</dbReference>
<gene>
    <name evidence="1" type="ORF">I8J34_14590</name>
</gene>
<dbReference type="InterPro" id="IPR036102">
    <property type="entry name" value="OsmC/Ohrsf"/>
</dbReference>
<dbReference type="EMBL" id="JAEKFT010000016">
    <property type="protein sequence ID" value="MBT0962406.1"/>
    <property type="molecule type" value="Genomic_DNA"/>
</dbReference>
<dbReference type="InterPro" id="IPR003718">
    <property type="entry name" value="OsmC/Ohr_fam"/>
</dbReference>
<dbReference type="Pfam" id="PF02566">
    <property type="entry name" value="OsmC"/>
    <property type="match status" value="1"/>
</dbReference>
<organism evidence="1 2">
    <name type="scientific">Denitromonas iodatirespirans</name>
    <dbReference type="NCBI Taxonomy" id="2795389"/>
    <lineage>
        <taxon>Bacteria</taxon>
        <taxon>Pseudomonadati</taxon>
        <taxon>Pseudomonadota</taxon>
        <taxon>Betaproteobacteria</taxon>
        <taxon>Rhodocyclales</taxon>
        <taxon>Zoogloeaceae</taxon>
        <taxon>Denitromonas</taxon>
    </lineage>
</organism>
<comment type="caution">
    <text evidence="1">The sequence shown here is derived from an EMBL/GenBank/DDBJ whole genome shotgun (WGS) entry which is preliminary data.</text>
</comment>
<dbReference type="RefSeq" id="WP_214362355.1">
    <property type="nucleotide sequence ID" value="NZ_JAEKFT010000016.1"/>
</dbReference>
<evidence type="ECO:0000313" key="1">
    <source>
        <dbReference type="EMBL" id="MBT0962406.1"/>
    </source>
</evidence>
<name>A0A944DCA3_DENI1</name>
<evidence type="ECO:0000313" key="2">
    <source>
        <dbReference type="Proteomes" id="UP000694660"/>
    </source>
</evidence>
<keyword evidence="2" id="KW-1185">Reference proteome</keyword>
<dbReference type="AlphaFoldDB" id="A0A944DCA3"/>
<accession>A0A944DCA3</accession>
<dbReference type="SUPFAM" id="SSF82784">
    <property type="entry name" value="OsmC-like"/>
    <property type="match status" value="1"/>
</dbReference>
<proteinExistence type="predicted"/>